<name>A0A552UJA2_9SPHN</name>
<dbReference type="Pfam" id="PF13174">
    <property type="entry name" value="TPR_6"/>
    <property type="match status" value="1"/>
</dbReference>
<accession>A0A552UJA2</accession>
<comment type="caution">
    <text evidence="4">The sequence shown here is derived from an EMBL/GenBank/DDBJ whole genome shotgun (WGS) entry which is preliminary data.</text>
</comment>
<feature type="region of interest" description="Disordered" evidence="2">
    <location>
        <begin position="125"/>
        <end position="151"/>
    </location>
</feature>
<gene>
    <name evidence="4" type="ORF">FMM06_00630</name>
</gene>
<dbReference type="AlphaFoldDB" id="A0A552UJA2"/>
<evidence type="ECO:0000256" key="2">
    <source>
        <dbReference type="SAM" id="MobiDB-lite"/>
    </source>
</evidence>
<keyword evidence="5" id="KW-1185">Reference proteome</keyword>
<feature type="chain" id="PRO_5021856553" description="Cell division coordinator CpoB" evidence="3">
    <location>
        <begin position="18"/>
        <end position="283"/>
    </location>
</feature>
<reference evidence="4 5" key="1">
    <citation type="submission" date="2019-07" db="EMBL/GenBank/DDBJ databases">
        <title>Novel species isolated from glacier.</title>
        <authorList>
            <person name="Liu Q."/>
            <person name="Xin Y.-H."/>
        </authorList>
    </citation>
    <scope>NUCLEOTIDE SEQUENCE [LARGE SCALE GENOMIC DNA]</scope>
    <source>
        <strain evidence="4 5">LB1R16</strain>
    </source>
</reference>
<dbReference type="Gene3D" id="1.25.40.10">
    <property type="entry name" value="Tetratricopeptide repeat domain"/>
    <property type="match status" value="1"/>
</dbReference>
<sequence length="283" mass="29615">MRFAVAFSLLLAAPAVAQDADPGLGRRVGKLESEMKAVQRKVFPGGDARFFEPEVAPAAPAPAETVGTPASAPLTDLTARVGELEAQLRTLTGQVEADQNRIRLLEEGLAKFRGDAEFRLNAIEAGTRPPAPATAAPVEEPAAGPLKPATPAAPLTVEGQWRAAYALVVAKDEGAADALTEFVAANPKAARASDALYWLGKTRSTQKQYAAAARAFLDGYTTYPRGTRAPDSLLGLAQALIDLKKPDQACRSLTQLDEGYGAKLSPALKAQAAKARVTAKCAA</sequence>
<evidence type="ECO:0000256" key="1">
    <source>
        <dbReference type="SAM" id="Coils"/>
    </source>
</evidence>
<keyword evidence="1" id="KW-0175">Coiled coil</keyword>
<protein>
    <recommendedName>
        <fullName evidence="6">Cell division coordinator CpoB</fullName>
    </recommendedName>
</protein>
<feature type="coiled-coil region" evidence="1">
    <location>
        <begin position="74"/>
        <end position="101"/>
    </location>
</feature>
<organism evidence="4 5">
    <name type="scientific">Glacieibacterium frigidum</name>
    <dbReference type="NCBI Taxonomy" id="2593303"/>
    <lineage>
        <taxon>Bacteria</taxon>
        <taxon>Pseudomonadati</taxon>
        <taxon>Pseudomonadota</taxon>
        <taxon>Alphaproteobacteria</taxon>
        <taxon>Sphingomonadales</taxon>
        <taxon>Sphingosinicellaceae</taxon>
        <taxon>Glacieibacterium</taxon>
    </lineage>
</organism>
<evidence type="ECO:0000313" key="5">
    <source>
        <dbReference type="Proteomes" id="UP000317894"/>
    </source>
</evidence>
<proteinExistence type="predicted"/>
<evidence type="ECO:0000313" key="4">
    <source>
        <dbReference type="EMBL" id="TRW18319.1"/>
    </source>
</evidence>
<dbReference type="Proteomes" id="UP000317894">
    <property type="component" value="Unassembled WGS sequence"/>
</dbReference>
<dbReference type="OrthoDB" id="7390214at2"/>
<keyword evidence="3" id="KW-0732">Signal</keyword>
<dbReference type="EMBL" id="VJWA01000001">
    <property type="protein sequence ID" value="TRW18319.1"/>
    <property type="molecule type" value="Genomic_DNA"/>
</dbReference>
<evidence type="ECO:0008006" key="6">
    <source>
        <dbReference type="Google" id="ProtNLM"/>
    </source>
</evidence>
<evidence type="ECO:0000256" key="3">
    <source>
        <dbReference type="SAM" id="SignalP"/>
    </source>
</evidence>
<dbReference type="InterPro" id="IPR011990">
    <property type="entry name" value="TPR-like_helical_dom_sf"/>
</dbReference>
<dbReference type="InterPro" id="IPR019734">
    <property type="entry name" value="TPR_rpt"/>
</dbReference>
<feature type="signal peptide" evidence="3">
    <location>
        <begin position="1"/>
        <end position="17"/>
    </location>
</feature>
<dbReference type="SUPFAM" id="SSF48452">
    <property type="entry name" value="TPR-like"/>
    <property type="match status" value="1"/>
</dbReference>